<dbReference type="Proteomes" id="UP001207626">
    <property type="component" value="Unassembled WGS sequence"/>
</dbReference>
<comment type="similarity">
    <text evidence="5">Belongs to the bacteriophage holin family. Cp-1 holin subfamily.</text>
</comment>
<dbReference type="NCBIfam" id="TIGR01593">
    <property type="entry name" value="holin_tox_secr"/>
    <property type="match status" value="1"/>
</dbReference>
<keyword evidence="2 6" id="KW-0812">Transmembrane</keyword>
<dbReference type="Pfam" id="PF05105">
    <property type="entry name" value="Phage_holin_4_1"/>
    <property type="match status" value="1"/>
</dbReference>
<dbReference type="EMBL" id="JAMDLW010000032">
    <property type="protein sequence ID" value="MCY9522189.1"/>
    <property type="molecule type" value="Genomic_DNA"/>
</dbReference>
<evidence type="ECO:0000256" key="6">
    <source>
        <dbReference type="SAM" id="Phobius"/>
    </source>
</evidence>
<comment type="subcellular location">
    <subcellularLocation>
        <location evidence="1">Membrane</location>
        <topology evidence="1">Multi-pass membrane protein</topology>
    </subcellularLocation>
</comment>
<sequence>MESVLECMAAITGGGISILYGKWNSLLQVLTVIVVIDSIAGIVISKVRGELHSRPALIGIARKIFMYLLIAIAHHIDLVLGQTHYFQDAATYFYIANGLISILENGIKLGVPVPGAFRRAILKFKELSEEDERSAKE</sequence>
<evidence type="ECO:0000256" key="2">
    <source>
        <dbReference type="ARBA" id="ARBA00022692"/>
    </source>
</evidence>
<gene>
    <name evidence="7" type="ORF">M5X09_21460</name>
</gene>
<evidence type="ECO:0000256" key="3">
    <source>
        <dbReference type="ARBA" id="ARBA00022989"/>
    </source>
</evidence>
<reference evidence="7 8" key="1">
    <citation type="submission" date="2022-05" db="EMBL/GenBank/DDBJ databases">
        <title>Genome Sequencing of Bee-Associated Microbes.</title>
        <authorList>
            <person name="Dunlap C."/>
        </authorList>
    </citation>
    <scope>NUCLEOTIDE SEQUENCE [LARGE SCALE GENOMIC DNA]</scope>
    <source>
        <strain evidence="7 8">NRRL NRS-1438</strain>
    </source>
</reference>
<evidence type="ECO:0000256" key="4">
    <source>
        <dbReference type="ARBA" id="ARBA00023136"/>
    </source>
</evidence>
<protein>
    <submittedName>
        <fullName evidence="7">Phage holin family protein</fullName>
    </submittedName>
</protein>
<evidence type="ECO:0000256" key="1">
    <source>
        <dbReference type="ARBA" id="ARBA00004141"/>
    </source>
</evidence>
<proteinExistence type="inferred from homology"/>
<evidence type="ECO:0000256" key="5">
    <source>
        <dbReference type="ARBA" id="ARBA00023600"/>
    </source>
</evidence>
<feature type="transmembrane region" description="Helical" evidence="6">
    <location>
        <begin position="26"/>
        <end position="44"/>
    </location>
</feature>
<evidence type="ECO:0000313" key="7">
    <source>
        <dbReference type="EMBL" id="MCY9522189.1"/>
    </source>
</evidence>
<evidence type="ECO:0000313" key="8">
    <source>
        <dbReference type="Proteomes" id="UP001207626"/>
    </source>
</evidence>
<keyword evidence="3 6" id="KW-1133">Transmembrane helix</keyword>
<organism evidence="7 8">
    <name type="scientific">Paenibacillus apiarius</name>
    <dbReference type="NCBI Taxonomy" id="46240"/>
    <lineage>
        <taxon>Bacteria</taxon>
        <taxon>Bacillati</taxon>
        <taxon>Bacillota</taxon>
        <taxon>Bacilli</taxon>
        <taxon>Bacillales</taxon>
        <taxon>Paenibacillaceae</taxon>
        <taxon>Paenibacillus</taxon>
    </lineage>
</organism>
<feature type="transmembrane region" description="Helical" evidence="6">
    <location>
        <begin position="64"/>
        <end position="86"/>
    </location>
</feature>
<keyword evidence="8" id="KW-1185">Reference proteome</keyword>
<accession>A0ABT4DXX8</accession>
<dbReference type="RefSeq" id="WP_087434591.1">
    <property type="nucleotide sequence ID" value="NZ_JAMDLV010000070.1"/>
</dbReference>
<name>A0ABT4DXX8_9BACL</name>
<comment type="caution">
    <text evidence="7">The sequence shown here is derived from an EMBL/GenBank/DDBJ whole genome shotgun (WGS) entry which is preliminary data.</text>
</comment>
<dbReference type="InterPro" id="IPR006480">
    <property type="entry name" value="Phage_holin_4_1"/>
</dbReference>
<keyword evidence="4 6" id="KW-0472">Membrane</keyword>